<dbReference type="InterPro" id="IPR016888">
    <property type="entry name" value="UCP028498"/>
</dbReference>
<accession>A0ABP8DVF1</accession>
<evidence type="ECO:0000313" key="1">
    <source>
        <dbReference type="EMBL" id="GAA4263842.1"/>
    </source>
</evidence>
<dbReference type="Proteomes" id="UP001500620">
    <property type="component" value="Unassembled WGS sequence"/>
</dbReference>
<evidence type="ECO:0008006" key="3">
    <source>
        <dbReference type="Google" id="ProtNLM"/>
    </source>
</evidence>
<proteinExistence type="predicted"/>
<evidence type="ECO:0000313" key="2">
    <source>
        <dbReference type="Proteomes" id="UP001500620"/>
    </source>
</evidence>
<dbReference type="Pfam" id="PF10012">
    <property type="entry name" value="DUF2255"/>
    <property type="match status" value="1"/>
</dbReference>
<reference evidence="2" key="1">
    <citation type="journal article" date="2019" name="Int. J. Syst. Evol. Microbiol.">
        <title>The Global Catalogue of Microorganisms (GCM) 10K type strain sequencing project: providing services to taxonomists for standard genome sequencing and annotation.</title>
        <authorList>
            <consortium name="The Broad Institute Genomics Platform"/>
            <consortium name="The Broad Institute Genome Sequencing Center for Infectious Disease"/>
            <person name="Wu L."/>
            <person name="Ma J."/>
        </authorList>
    </citation>
    <scope>NUCLEOTIDE SEQUENCE [LARGE SCALE GENOMIC DNA]</scope>
    <source>
        <strain evidence="2">JCM 17441</strain>
    </source>
</reference>
<organism evidence="1 2">
    <name type="scientific">Dactylosporangium darangshiense</name>
    <dbReference type="NCBI Taxonomy" id="579108"/>
    <lineage>
        <taxon>Bacteria</taxon>
        <taxon>Bacillati</taxon>
        <taxon>Actinomycetota</taxon>
        <taxon>Actinomycetes</taxon>
        <taxon>Micromonosporales</taxon>
        <taxon>Micromonosporaceae</taxon>
        <taxon>Dactylosporangium</taxon>
    </lineage>
</organism>
<gene>
    <name evidence="1" type="ORF">GCM10022255_112050</name>
</gene>
<sequence length="145" mass="16264">MAHRTCRRCWKADSDRPAATFDATVEYLDRTETVVIATPLRAGGEARTWIWAVTVDGVPYIRSGYGHGSAWYQRALRNRRGAFLDGGHRHEVAFEPEPDERVNQAIDRAYTAKYARRWRGPAAAMIADTAHGTTVRVMPAGSPHR</sequence>
<dbReference type="EMBL" id="BAABAT010000082">
    <property type="protein sequence ID" value="GAA4263842.1"/>
    <property type="molecule type" value="Genomic_DNA"/>
</dbReference>
<name>A0ABP8DVF1_9ACTN</name>
<protein>
    <recommendedName>
        <fullName evidence="3">DUF2255 family protein</fullName>
    </recommendedName>
</protein>
<comment type="caution">
    <text evidence="1">The sequence shown here is derived from an EMBL/GenBank/DDBJ whole genome shotgun (WGS) entry which is preliminary data.</text>
</comment>
<keyword evidence="2" id="KW-1185">Reference proteome</keyword>
<dbReference type="RefSeq" id="WP_345143913.1">
    <property type="nucleotide sequence ID" value="NZ_BAABAT010000082.1"/>
</dbReference>